<evidence type="ECO:0000313" key="3">
    <source>
        <dbReference type="EMBL" id="PAN05973.1"/>
    </source>
</evidence>
<accession>A0A2S3GP96</accession>
<evidence type="ECO:0000256" key="1">
    <source>
        <dbReference type="SAM" id="MobiDB-lite"/>
    </source>
</evidence>
<sequence length="246" mass="27456">MEDNAVATPEDNPILDETRKERTPEPSTDAKISLDIPSSSAIMPLELPSPAFNPEVDLRWKQEQDTPSSILFSTDTEEVIGTEEISSEQHQSIPNSVKFKLQGMLQLLEQDLDSLVQDAGPIRSILAEVKDLLTPNLALVLALAAYIKGFEPLILEAKRSIAHHATHQSQKEKDRAHAKEIKQKISDIEPSSAMISVELDRLKIKEAEQLRELQKTQDAIASETSRLERVPILVSQAKDEYSAFTR</sequence>
<dbReference type="AlphaFoldDB" id="A0A2S3GP96"/>
<dbReference type="Pfam" id="PF07197">
    <property type="entry name" value="DUF1409"/>
    <property type="match status" value="1"/>
</dbReference>
<protein>
    <recommendedName>
        <fullName evidence="2">DUF1409 domain-containing protein</fullName>
    </recommendedName>
</protein>
<feature type="region of interest" description="Disordered" evidence="1">
    <location>
        <begin position="1"/>
        <end position="35"/>
    </location>
</feature>
<evidence type="ECO:0000259" key="2">
    <source>
        <dbReference type="Pfam" id="PF07197"/>
    </source>
</evidence>
<reference evidence="3" key="1">
    <citation type="submission" date="2018-04" db="EMBL/GenBank/DDBJ databases">
        <title>WGS assembly of Panicum hallii.</title>
        <authorList>
            <person name="Lovell J."/>
            <person name="Jenkins J."/>
            <person name="Lowry D."/>
            <person name="Mamidi S."/>
            <person name="Sreedasyam A."/>
            <person name="Weng X."/>
            <person name="Barry K."/>
            <person name="Bonette J."/>
            <person name="Campitelli B."/>
            <person name="Daum C."/>
            <person name="Gordon S."/>
            <person name="Gould B."/>
            <person name="Lipzen A."/>
            <person name="Macqueen A."/>
            <person name="Palacio-Mejia J."/>
            <person name="Plott C."/>
            <person name="Shakirov E."/>
            <person name="Shu S."/>
            <person name="Yoshinaga Y."/>
            <person name="Zane M."/>
            <person name="Rokhsar D."/>
            <person name="Grimwood J."/>
            <person name="Schmutz J."/>
            <person name="Juenger T."/>
        </authorList>
    </citation>
    <scope>NUCLEOTIDE SEQUENCE [LARGE SCALE GENOMIC DNA]</scope>
    <source>
        <strain evidence="3">FIL2</strain>
    </source>
</reference>
<gene>
    <name evidence="3" type="ORF">PAHAL_1G184500</name>
</gene>
<organism evidence="3">
    <name type="scientific">Panicum hallii</name>
    <dbReference type="NCBI Taxonomy" id="206008"/>
    <lineage>
        <taxon>Eukaryota</taxon>
        <taxon>Viridiplantae</taxon>
        <taxon>Streptophyta</taxon>
        <taxon>Embryophyta</taxon>
        <taxon>Tracheophyta</taxon>
        <taxon>Spermatophyta</taxon>
        <taxon>Magnoliopsida</taxon>
        <taxon>Liliopsida</taxon>
        <taxon>Poales</taxon>
        <taxon>Poaceae</taxon>
        <taxon>PACMAD clade</taxon>
        <taxon>Panicoideae</taxon>
        <taxon>Panicodae</taxon>
        <taxon>Paniceae</taxon>
        <taxon>Panicinae</taxon>
        <taxon>Panicum</taxon>
        <taxon>Panicum sect. Panicum</taxon>
    </lineage>
</organism>
<dbReference type="Proteomes" id="UP000243499">
    <property type="component" value="Chromosome 1"/>
</dbReference>
<dbReference type="InterPro" id="IPR010811">
    <property type="entry name" value="DUF1409"/>
</dbReference>
<proteinExistence type="predicted"/>
<name>A0A2S3GP96_9POAL</name>
<feature type="domain" description="DUF1409" evidence="2">
    <location>
        <begin position="108"/>
        <end position="149"/>
    </location>
</feature>
<dbReference type="EMBL" id="CM008046">
    <property type="protein sequence ID" value="PAN05973.1"/>
    <property type="molecule type" value="Genomic_DNA"/>
</dbReference>
<dbReference type="Gramene" id="PAN05973">
    <property type="protein sequence ID" value="PAN05973"/>
    <property type="gene ID" value="PAHAL_1G184500"/>
</dbReference>